<evidence type="ECO:0000313" key="2">
    <source>
        <dbReference type="EMBL" id="KKQ92124.1"/>
    </source>
</evidence>
<sequence>MRDLFKKIRKEPVWILVLALSFFIYAIFNSHIIKQDLNGNLTTGESTYGDLPFHLATISRMAYTGTFPPENPLFSDIPLVYPFFINVLSAAMVIWGFGLRASIILPGMFFSILMIVSLYFFYKKLTGLKSVAFLGTLLFFLNGGLGFYYFFKDVVFNGKLQNFITGPGAFPDYSHLFGQNIQWCNFLSRILIPERSVLLGIPMGIAILYILFLKEKKDEKNLNWWYIFAAVLTGFLPLSHTHTFIVFSLLIPFLAVFELRKNNWVEWLKKWSIFGTIVLLIAAPQLKLIFFHLNTSSSFFRFHLGWMSDPGILEFIIFWWKNTGILIPSLILSIFFIKPYKLLTRLILFSSFIFVIINLFIFQPFDWDNIKFLFWFAIFAYAAVAFLLVKLWQSKIFFGKILTGILIASLTLSSLLSIYREINVSYQLFSKEEVDLGLWVRKNTQFDSLFLTEFTHRSFASNLGGRKILMGYQGSLWVHGIKYGDRERDIKVIYSGTANAKSLLYKYDVNYVVIGPGERDVLKANERFFIENFCLVKATTNYRIYSVKCDSK</sequence>
<evidence type="ECO:0000313" key="3">
    <source>
        <dbReference type="Proteomes" id="UP000034774"/>
    </source>
</evidence>
<proteinExistence type="predicted"/>
<dbReference type="STRING" id="1618572.UT17_C0003G0147"/>
<feature type="transmembrane region" description="Helical" evidence="1">
    <location>
        <begin position="12"/>
        <end position="33"/>
    </location>
</feature>
<dbReference type="EMBL" id="LBVU01000003">
    <property type="protein sequence ID" value="KKQ92124.1"/>
    <property type="molecule type" value="Genomic_DNA"/>
</dbReference>
<feature type="transmembrane region" description="Helical" evidence="1">
    <location>
        <begin position="104"/>
        <end position="122"/>
    </location>
</feature>
<feature type="transmembrane region" description="Helical" evidence="1">
    <location>
        <begin position="79"/>
        <end position="97"/>
    </location>
</feature>
<organism evidence="2 3">
    <name type="scientific">Candidatus Woesebacteria bacterium GW2011_GWB1_39_10</name>
    <dbReference type="NCBI Taxonomy" id="1618572"/>
    <lineage>
        <taxon>Bacteria</taxon>
        <taxon>Candidatus Woeseibacteriota</taxon>
    </lineage>
</organism>
<feature type="transmembrane region" description="Helical" evidence="1">
    <location>
        <begin position="196"/>
        <end position="212"/>
    </location>
</feature>
<protein>
    <recommendedName>
        <fullName evidence="4">Glycosyltransferase RgtA/B/C/D-like domain-containing protein</fullName>
    </recommendedName>
</protein>
<reference evidence="2 3" key="1">
    <citation type="journal article" date="2015" name="Nature">
        <title>rRNA introns, odd ribosomes, and small enigmatic genomes across a large radiation of phyla.</title>
        <authorList>
            <person name="Brown C.T."/>
            <person name="Hug L.A."/>
            <person name="Thomas B.C."/>
            <person name="Sharon I."/>
            <person name="Castelle C.J."/>
            <person name="Singh A."/>
            <person name="Wilkins M.J."/>
            <person name="Williams K.H."/>
            <person name="Banfield J.F."/>
        </authorList>
    </citation>
    <scope>NUCLEOTIDE SEQUENCE [LARGE SCALE GENOMIC DNA]</scope>
</reference>
<dbReference type="Proteomes" id="UP000034774">
    <property type="component" value="Unassembled WGS sequence"/>
</dbReference>
<keyword evidence="1" id="KW-0472">Membrane</keyword>
<evidence type="ECO:0008006" key="4">
    <source>
        <dbReference type="Google" id="ProtNLM"/>
    </source>
</evidence>
<feature type="transmembrane region" description="Helical" evidence="1">
    <location>
        <begin position="271"/>
        <end position="292"/>
    </location>
</feature>
<accession>A0A0G0P217</accession>
<feature type="transmembrane region" description="Helical" evidence="1">
    <location>
        <begin position="342"/>
        <end position="360"/>
    </location>
</feature>
<comment type="caution">
    <text evidence="2">The sequence shown here is derived from an EMBL/GenBank/DDBJ whole genome shotgun (WGS) entry which is preliminary data.</text>
</comment>
<keyword evidence="1" id="KW-1133">Transmembrane helix</keyword>
<feature type="transmembrane region" description="Helical" evidence="1">
    <location>
        <begin position="401"/>
        <end position="419"/>
    </location>
</feature>
<feature type="transmembrane region" description="Helical" evidence="1">
    <location>
        <begin position="372"/>
        <end position="389"/>
    </location>
</feature>
<feature type="transmembrane region" description="Helical" evidence="1">
    <location>
        <begin position="312"/>
        <end position="335"/>
    </location>
</feature>
<keyword evidence="1" id="KW-0812">Transmembrane</keyword>
<name>A0A0G0P217_9BACT</name>
<feature type="transmembrane region" description="Helical" evidence="1">
    <location>
        <begin position="128"/>
        <end position="151"/>
    </location>
</feature>
<feature type="transmembrane region" description="Helical" evidence="1">
    <location>
        <begin position="224"/>
        <end position="250"/>
    </location>
</feature>
<gene>
    <name evidence="2" type="ORF">UT17_C0003G0147</name>
</gene>
<evidence type="ECO:0000256" key="1">
    <source>
        <dbReference type="SAM" id="Phobius"/>
    </source>
</evidence>
<dbReference type="AlphaFoldDB" id="A0A0G0P217"/>